<dbReference type="SUPFAM" id="SSF57716">
    <property type="entry name" value="Glucocorticoid receptor-like (DNA-binding domain)"/>
    <property type="match status" value="1"/>
</dbReference>
<dbReference type="EMBL" id="UINC01002328">
    <property type="protein sequence ID" value="SUZ95477.1"/>
    <property type="molecule type" value="Genomic_DNA"/>
</dbReference>
<gene>
    <name evidence="5" type="ORF">METZ01_LOCUS48331</name>
</gene>
<evidence type="ECO:0000313" key="5">
    <source>
        <dbReference type="EMBL" id="SUZ95477.1"/>
    </source>
</evidence>
<dbReference type="InterPro" id="IPR000962">
    <property type="entry name" value="Znf_DskA_TraR"/>
</dbReference>
<dbReference type="PROSITE" id="PS01102">
    <property type="entry name" value="ZF_DKSA_1"/>
    <property type="match status" value="1"/>
</dbReference>
<protein>
    <recommendedName>
        <fullName evidence="4">Zinc finger DksA/TraR C4-type domain-containing protein</fullName>
    </recommendedName>
</protein>
<dbReference type="PROSITE" id="PS51128">
    <property type="entry name" value="ZF_DKSA_2"/>
    <property type="match status" value="1"/>
</dbReference>
<organism evidence="5">
    <name type="scientific">marine metagenome</name>
    <dbReference type="NCBI Taxonomy" id="408172"/>
    <lineage>
        <taxon>unclassified sequences</taxon>
        <taxon>metagenomes</taxon>
        <taxon>ecological metagenomes</taxon>
    </lineage>
</organism>
<evidence type="ECO:0000256" key="2">
    <source>
        <dbReference type="ARBA" id="ARBA00022771"/>
    </source>
</evidence>
<reference evidence="5" key="1">
    <citation type="submission" date="2018-05" db="EMBL/GenBank/DDBJ databases">
        <authorList>
            <person name="Lanie J.A."/>
            <person name="Ng W.-L."/>
            <person name="Kazmierczak K.M."/>
            <person name="Andrzejewski T.M."/>
            <person name="Davidsen T.M."/>
            <person name="Wayne K.J."/>
            <person name="Tettelin H."/>
            <person name="Glass J.I."/>
            <person name="Rusch D."/>
            <person name="Podicherti R."/>
            <person name="Tsui H.-C.T."/>
            <person name="Winkler M.E."/>
        </authorList>
    </citation>
    <scope>NUCLEOTIDE SEQUENCE</scope>
</reference>
<dbReference type="AlphaFoldDB" id="A0A381RZS3"/>
<dbReference type="InterPro" id="IPR037187">
    <property type="entry name" value="DnaK_N"/>
</dbReference>
<keyword evidence="2" id="KW-0863">Zinc-finger</keyword>
<evidence type="ECO:0000256" key="3">
    <source>
        <dbReference type="ARBA" id="ARBA00022833"/>
    </source>
</evidence>
<proteinExistence type="predicted"/>
<dbReference type="GO" id="GO:0008270">
    <property type="term" value="F:zinc ion binding"/>
    <property type="evidence" value="ECO:0007669"/>
    <property type="project" value="UniProtKB-KW"/>
</dbReference>
<dbReference type="SUPFAM" id="SSF109635">
    <property type="entry name" value="DnaK suppressor protein DksA, alpha-hairpin domain"/>
    <property type="match status" value="1"/>
</dbReference>
<dbReference type="InterPro" id="IPR020458">
    <property type="entry name" value="Znf_DskA_TraR_CS"/>
</dbReference>
<evidence type="ECO:0000256" key="1">
    <source>
        <dbReference type="ARBA" id="ARBA00022723"/>
    </source>
</evidence>
<dbReference type="PANTHER" id="PTHR33823">
    <property type="entry name" value="RNA POLYMERASE-BINDING TRANSCRIPTION FACTOR DKSA-RELATED"/>
    <property type="match status" value="1"/>
</dbReference>
<name>A0A381RZS3_9ZZZZ</name>
<evidence type="ECO:0000259" key="4">
    <source>
        <dbReference type="Pfam" id="PF01258"/>
    </source>
</evidence>
<accession>A0A381RZS3</accession>
<dbReference type="Gene3D" id="1.20.120.910">
    <property type="entry name" value="DksA, coiled-coil domain"/>
    <property type="match status" value="1"/>
</dbReference>
<keyword evidence="3" id="KW-0862">Zinc</keyword>
<feature type="domain" description="Zinc finger DksA/TraR C4-type" evidence="4">
    <location>
        <begin position="93"/>
        <end position="123"/>
    </location>
</feature>
<sequence>MAESEKKKWTKKELEQFETLILEKRNEVTLELKEAKQKADEVLKNNSNNAIYSSHMADAVSDQQEMEKNYYMMDRENSYLKYLNRALEMIKDGSFGICSSCGVLINKERLIEVPHTTSCFDCKSQTA</sequence>
<dbReference type="Pfam" id="PF01258">
    <property type="entry name" value="zf-dskA_traR"/>
    <property type="match status" value="1"/>
</dbReference>
<keyword evidence="1" id="KW-0479">Metal-binding</keyword>